<protein>
    <recommendedName>
        <fullName evidence="3">DUF2240 family protein</fullName>
    </recommendedName>
</protein>
<sequence>MMDELSLVVASPFKKNATSSLSIKDFEFALSFDLKWMSPAQASKVRDQAIMSSILKFENGELVLNMDADAVDIPAGFKPSEDLFREKGNIEKIMDLLITNSGMSKKEVASRINIKQDSLAGLIDAEVAALLVAHDIGCDAGDLFDEVYQRVSGISDQH</sequence>
<keyword evidence="2" id="KW-1185">Reference proteome</keyword>
<dbReference type="EMBL" id="FOHQ01000007">
    <property type="protein sequence ID" value="SET04519.1"/>
    <property type="molecule type" value="Genomic_DNA"/>
</dbReference>
<evidence type="ECO:0008006" key="3">
    <source>
        <dbReference type="Google" id="ProtNLM"/>
    </source>
</evidence>
<dbReference type="Pfam" id="PF09999">
    <property type="entry name" value="DUF2240"/>
    <property type="match status" value="1"/>
</dbReference>
<gene>
    <name evidence="1" type="ORF">SAMN04488587_2063</name>
</gene>
<name>A0A1I0BC58_9EURY</name>
<dbReference type="AlphaFoldDB" id="A0A1I0BC58"/>
<dbReference type="InterPro" id="IPR018716">
    <property type="entry name" value="DUF2240"/>
</dbReference>
<dbReference type="RefSeq" id="WP_244625267.1">
    <property type="nucleotide sequence ID" value="NZ_CAAGSJ010000008.1"/>
</dbReference>
<reference evidence="2" key="1">
    <citation type="submission" date="2016-10" db="EMBL/GenBank/DDBJ databases">
        <authorList>
            <person name="Varghese N."/>
            <person name="Submissions S."/>
        </authorList>
    </citation>
    <scope>NUCLEOTIDE SEQUENCE [LARGE SCALE GENOMIC DNA]</scope>
    <source>
        <strain evidence="2">SLH 33</strain>
    </source>
</reference>
<evidence type="ECO:0000313" key="1">
    <source>
        <dbReference type="EMBL" id="SET04519.1"/>
    </source>
</evidence>
<dbReference type="Proteomes" id="UP000243338">
    <property type="component" value="Unassembled WGS sequence"/>
</dbReference>
<evidence type="ECO:0000313" key="2">
    <source>
        <dbReference type="Proteomes" id="UP000243338"/>
    </source>
</evidence>
<dbReference type="STRING" id="1353158.SAMN04488587_2063"/>
<organism evidence="1 2">
    <name type="scientific">Methanococcoides vulcani</name>
    <dbReference type="NCBI Taxonomy" id="1353158"/>
    <lineage>
        <taxon>Archaea</taxon>
        <taxon>Methanobacteriati</taxon>
        <taxon>Methanobacteriota</taxon>
        <taxon>Stenosarchaea group</taxon>
        <taxon>Methanomicrobia</taxon>
        <taxon>Methanosarcinales</taxon>
        <taxon>Methanosarcinaceae</taxon>
        <taxon>Methanococcoides</taxon>
    </lineage>
</organism>
<proteinExistence type="predicted"/>
<accession>A0A1I0BC58</accession>